<evidence type="ECO:0000256" key="10">
    <source>
        <dbReference type="ARBA" id="ARBA00023128"/>
    </source>
</evidence>
<keyword evidence="17" id="KW-1185">Reference proteome</keyword>
<evidence type="ECO:0000313" key="17">
    <source>
        <dbReference type="Proteomes" id="UP000789570"/>
    </source>
</evidence>
<evidence type="ECO:0000313" key="16">
    <source>
        <dbReference type="EMBL" id="CAG8473499.1"/>
    </source>
</evidence>
<accession>A0A9N8W141</accession>
<evidence type="ECO:0000256" key="14">
    <source>
        <dbReference type="SAM" id="Coils"/>
    </source>
</evidence>
<evidence type="ECO:0000256" key="3">
    <source>
        <dbReference type="ARBA" id="ARBA00022448"/>
    </source>
</evidence>
<dbReference type="OrthoDB" id="10265990at2759"/>
<keyword evidence="11 13" id="KW-0472">Membrane</keyword>
<dbReference type="EMBL" id="CAJVPQ010000346">
    <property type="protein sequence ID" value="CAG8473499.1"/>
    <property type="molecule type" value="Genomic_DNA"/>
</dbReference>
<dbReference type="Gene3D" id="3.10.450.240">
    <property type="match status" value="1"/>
</dbReference>
<evidence type="ECO:0000256" key="5">
    <source>
        <dbReference type="ARBA" id="ARBA00022792"/>
    </source>
</evidence>
<evidence type="ECO:0000256" key="8">
    <source>
        <dbReference type="ARBA" id="ARBA00022946"/>
    </source>
</evidence>
<evidence type="ECO:0000256" key="13">
    <source>
        <dbReference type="PIRNR" id="PIRNR037871"/>
    </source>
</evidence>
<protein>
    <recommendedName>
        <fullName evidence="12 13">Mitochondrial import inner membrane translocase subunit TIM44</fullName>
    </recommendedName>
</protein>
<evidence type="ECO:0000256" key="9">
    <source>
        <dbReference type="ARBA" id="ARBA00023010"/>
    </source>
</evidence>
<dbReference type="SMART" id="SM00978">
    <property type="entry name" value="Tim44"/>
    <property type="match status" value="1"/>
</dbReference>
<comment type="caution">
    <text evidence="16">The sequence shown here is derived from an EMBL/GenBank/DDBJ whole genome shotgun (WGS) entry which is preliminary data.</text>
</comment>
<keyword evidence="3 13" id="KW-0813">Transport</keyword>
<dbReference type="InterPro" id="IPR032710">
    <property type="entry name" value="NTF2-like_dom_sf"/>
</dbReference>
<feature type="coiled-coil region" evidence="14">
    <location>
        <begin position="48"/>
        <end position="75"/>
    </location>
</feature>
<dbReference type="AlphaFoldDB" id="A0A9N8W141"/>
<keyword evidence="6" id="KW-0067">ATP-binding</keyword>
<dbReference type="InterPro" id="IPR017303">
    <property type="entry name" value="Tim44"/>
</dbReference>
<dbReference type="PANTHER" id="PTHR10721:SF1">
    <property type="entry name" value="MITOCHONDRIAL IMPORT INNER MEMBRANE TRANSLOCASE SUBUNIT TIM44"/>
    <property type="match status" value="1"/>
</dbReference>
<evidence type="ECO:0000256" key="11">
    <source>
        <dbReference type="ARBA" id="ARBA00023136"/>
    </source>
</evidence>
<gene>
    <name evidence="16" type="ORF">FCALED_LOCUS2343</name>
</gene>
<dbReference type="Proteomes" id="UP000789570">
    <property type="component" value="Unassembled WGS sequence"/>
</dbReference>
<dbReference type="PIRSF" id="PIRSF037871">
    <property type="entry name" value="TIM44"/>
    <property type="match status" value="1"/>
</dbReference>
<keyword evidence="10 13" id="KW-0496">Mitochondrion</keyword>
<dbReference type="GO" id="GO:0005743">
    <property type="term" value="C:mitochondrial inner membrane"/>
    <property type="evidence" value="ECO:0007669"/>
    <property type="project" value="UniProtKB-SubCell"/>
</dbReference>
<dbReference type="SUPFAM" id="SSF54427">
    <property type="entry name" value="NTF2-like"/>
    <property type="match status" value="1"/>
</dbReference>
<keyword evidence="9 13" id="KW-0811">Translocation</keyword>
<evidence type="ECO:0000256" key="1">
    <source>
        <dbReference type="ARBA" id="ARBA00004637"/>
    </source>
</evidence>
<evidence type="ECO:0000256" key="2">
    <source>
        <dbReference type="ARBA" id="ARBA00009597"/>
    </source>
</evidence>
<evidence type="ECO:0000256" key="4">
    <source>
        <dbReference type="ARBA" id="ARBA00022741"/>
    </source>
</evidence>
<dbReference type="GO" id="GO:0030150">
    <property type="term" value="P:protein import into mitochondrial matrix"/>
    <property type="evidence" value="ECO:0007669"/>
    <property type="project" value="InterPro"/>
</dbReference>
<evidence type="ECO:0000256" key="6">
    <source>
        <dbReference type="ARBA" id="ARBA00022840"/>
    </source>
</evidence>
<proteinExistence type="inferred from homology"/>
<evidence type="ECO:0000256" key="12">
    <source>
        <dbReference type="ARBA" id="ARBA00074309"/>
    </source>
</evidence>
<evidence type="ECO:0000259" key="15">
    <source>
        <dbReference type="SMART" id="SM00978"/>
    </source>
</evidence>
<keyword evidence="8" id="KW-0809">Transit peptide</keyword>
<sequence>MASQRIFSSVALRTNVTFTFSNTLRARSSLFIRQNYRFAQPRYYTTPFEKFVETIKEQVQKNKELQQNVKLLQDQAGQFGESDALRKAKEVYTKAKEGAENTTTLGSEKLKKSMDEIKKSAEKIGSTVSETIDKVGETPFVKDSKEKISQFSEKVSTTTEPIRQTKVYTNIRDSLKETVGNDSMIYGGFVDKETRRKMKEEAIKSNIGSRRVVETDPEAGSSIVLHKDSAWKESWKKFKDTNPIVQGIFSIKRNYEDSDNTFIAYTRAFTDRISSTLGSIFEENETAQAISQLRMIDPRFNLEEFMKEAREYIIPELMEAHLKGDTSTLKEWCSEATFSVLTHGIQAQIQQGLISDSRILDIRDVELATAKILENGIPVLVMSFNTQEVVLFRDRITNEIVYGREDQIDYNSYACAMTKQEDTLADPVTNGWRVIDIAKQRSQLLW</sequence>
<dbReference type="Pfam" id="PF04280">
    <property type="entry name" value="Tim44"/>
    <property type="match status" value="1"/>
</dbReference>
<dbReference type="GO" id="GO:0051087">
    <property type="term" value="F:protein-folding chaperone binding"/>
    <property type="evidence" value="ECO:0007669"/>
    <property type="project" value="InterPro"/>
</dbReference>
<feature type="domain" description="Tim44-like" evidence="15">
    <location>
        <begin position="286"/>
        <end position="439"/>
    </location>
</feature>
<evidence type="ECO:0000256" key="7">
    <source>
        <dbReference type="ARBA" id="ARBA00022927"/>
    </source>
</evidence>
<dbReference type="InterPro" id="IPR007379">
    <property type="entry name" value="Tim44-like_dom"/>
</dbReference>
<keyword evidence="5 13" id="KW-0999">Mitochondrion inner membrane</keyword>
<dbReference type="GO" id="GO:0005524">
    <property type="term" value="F:ATP binding"/>
    <property type="evidence" value="ECO:0007669"/>
    <property type="project" value="UniProtKB-KW"/>
</dbReference>
<comment type="subcellular location">
    <subcellularLocation>
        <location evidence="1">Mitochondrion inner membrane</location>
        <topology evidence="1">Peripheral membrane protein</topology>
    </subcellularLocation>
</comment>
<reference evidence="16" key="1">
    <citation type="submission" date="2021-06" db="EMBL/GenBank/DDBJ databases">
        <authorList>
            <person name="Kallberg Y."/>
            <person name="Tangrot J."/>
            <person name="Rosling A."/>
        </authorList>
    </citation>
    <scope>NUCLEOTIDE SEQUENCE</scope>
    <source>
        <strain evidence="16">UK204</strain>
    </source>
</reference>
<organism evidence="16 17">
    <name type="scientific">Funneliformis caledonium</name>
    <dbReference type="NCBI Taxonomy" id="1117310"/>
    <lineage>
        <taxon>Eukaryota</taxon>
        <taxon>Fungi</taxon>
        <taxon>Fungi incertae sedis</taxon>
        <taxon>Mucoromycota</taxon>
        <taxon>Glomeromycotina</taxon>
        <taxon>Glomeromycetes</taxon>
        <taxon>Glomerales</taxon>
        <taxon>Glomeraceae</taxon>
        <taxon>Funneliformis</taxon>
    </lineage>
</organism>
<name>A0A9N8W141_9GLOM</name>
<dbReference type="FunFam" id="3.10.450.240:FF:000002">
    <property type="entry name" value="Mitochondrial import inner membrane translocase subunit TIM44"/>
    <property type="match status" value="1"/>
</dbReference>
<keyword evidence="4" id="KW-0547">Nucleotide-binding</keyword>
<keyword evidence="14" id="KW-0175">Coiled coil</keyword>
<dbReference type="PANTHER" id="PTHR10721">
    <property type="entry name" value="MITOCHONDRIAL IMPORT INNER MEMBRANE TRANSLOCASE SUBUNIT TIM44"/>
    <property type="match status" value="1"/>
</dbReference>
<dbReference type="InterPro" id="IPR039544">
    <property type="entry name" value="Tim44-like"/>
</dbReference>
<keyword evidence="7 13" id="KW-0653">Protein transport</keyword>
<comment type="similarity">
    <text evidence="2 13">Belongs to the Tim44 family.</text>
</comment>
<comment type="function">
    <text evidence="13">Essential component of the PAM complex, a complex required for the translocation of transit peptide-containing proteins from the inner membrane into the mitochondrial matrix in an ATP-dependent manner.</text>
</comment>